<evidence type="ECO:0000313" key="1">
    <source>
        <dbReference type="EMBL" id="KAK8999485.1"/>
    </source>
</evidence>
<gene>
    <name evidence="1" type="ORF">V6N11_070647</name>
</gene>
<organism evidence="1 2">
    <name type="scientific">Hibiscus sabdariffa</name>
    <name type="common">roselle</name>
    <dbReference type="NCBI Taxonomy" id="183260"/>
    <lineage>
        <taxon>Eukaryota</taxon>
        <taxon>Viridiplantae</taxon>
        <taxon>Streptophyta</taxon>
        <taxon>Embryophyta</taxon>
        <taxon>Tracheophyta</taxon>
        <taxon>Spermatophyta</taxon>
        <taxon>Magnoliopsida</taxon>
        <taxon>eudicotyledons</taxon>
        <taxon>Gunneridae</taxon>
        <taxon>Pentapetalae</taxon>
        <taxon>rosids</taxon>
        <taxon>malvids</taxon>
        <taxon>Malvales</taxon>
        <taxon>Malvaceae</taxon>
        <taxon>Malvoideae</taxon>
        <taxon>Hibiscus</taxon>
    </lineage>
</organism>
<sequence>MRAGDSILPSKHKTDFVLHNKYVSSTAIPQACNLSRQPFHVLNPAASWIDIYNKKVCRSHLPSDSQSCSTSASSLEAMLGNESAQQTFHTILSISLALACFGKQHSEIVFIRSFKPTVVQ</sequence>
<comment type="caution">
    <text evidence="1">The sequence shown here is derived from an EMBL/GenBank/DDBJ whole genome shotgun (WGS) entry which is preliminary data.</text>
</comment>
<dbReference type="EMBL" id="JBBPBN010000040">
    <property type="protein sequence ID" value="KAK8999485.1"/>
    <property type="molecule type" value="Genomic_DNA"/>
</dbReference>
<protein>
    <submittedName>
        <fullName evidence="1">Uncharacterized protein</fullName>
    </submittedName>
</protein>
<keyword evidence="2" id="KW-1185">Reference proteome</keyword>
<accession>A0ABR2QFM4</accession>
<reference evidence="1 2" key="1">
    <citation type="journal article" date="2024" name="G3 (Bethesda)">
        <title>Genome assembly of Hibiscus sabdariffa L. provides insights into metabolisms of medicinal natural products.</title>
        <authorList>
            <person name="Kim T."/>
        </authorList>
    </citation>
    <scope>NUCLEOTIDE SEQUENCE [LARGE SCALE GENOMIC DNA]</scope>
    <source>
        <strain evidence="1">TK-2024</strain>
        <tissue evidence="1">Old leaves</tissue>
    </source>
</reference>
<proteinExistence type="predicted"/>
<name>A0ABR2QFM4_9ROSI</name>
<evidence type="ECO:0000313" key="2">
    <source>
        <dbReference type="Proteomes" id="UP001396334"/>
    </source>
</evidence>
<dbReference type="Proteomes" id="UP001396334">
    <property type="component" value="Unassembled WGS sequence"/>
</dbReference>